<dbReference type="PIRSF" id="PIRSF036979">
    <property type="entry name" value="Arginase"/>
    <property type="match status" value="1"/>
</dbReference>
<evidence type="ECO:0000256" key="2">
    <source>
        <dbReference type="ARBA" id="ARBA00022723"/>
    </source>
</evidence>
<evidence type="ECO:0000313" key="8">
    <source>
        <dbReference type="Proteomes" id="UP000777482"/>
    </source>
</evidence>
<evidence type="ECO:0000256" key="6">
    <source>
        <dbReference type="SAM" id="SignalP"/>
    </source>
</evidence>
<gene>
    <name evidence="7" type="ORF">C6P46_006989</name>
</gene>
<dbReference type="PANTHER" id="PTHR11358:SF26">
    <property type="entry name" value="GUANIDINO ACID HYDROLASE, MITOCHONDRIAL"/>
    <property type="match status" value="1"/>
</dbReference>
<keyword evidence="4" id="KW-0464">Manganese</keyword>
<accession>A0A9P6VV78</accession>
<keyword evidence="6" id="KW-0732">Signal</keyword>
<feature type="binding site" evidence="4">
    <location>
        <position position="212"/>
    </location>
    <ligand>
        <name>Mn(2+)</name>
        <dbReference type="ChEBI" id="CHEBI:29035"/>
        <label>1</label>
    </ligand>
</feature>
<dbReference type="InterPro" id="IPR006035">
    <property type="entry name" value="Ureohydrolase"/>
</dbReference>
<comment type="similarity">
    <text evidence="1">Belongs to the arginase family. Agmatinase subfamily.</text>
</comment>
<dbReference type="InterPro" id="IPR020855">
    <property type="entry name" value="Ureohydrolase_Mn_BS"/>
</dbReference>
<dbReference type="Pfam" id="PF00491">
    <property type="entry name" value="Arginase"/>
    <property type="match status" value="1"/>
</dbReference>
<dbReference type="OrthoDB" id="288726at2759"/>
<dbReference type="GO" id="GO:0033389">
    <property type="term" value="P:putrescine biosynthetic process from arginine, via agmatine"/>
    <property type="evidence" value="ECO:0007669"/>
    <property type="project" value="TreeGrafter"/>
</dbReference>
<dbReference type="GO" id="GO:0008783">
    <property type="term" value="F:agmatinase activity"/>
    <property type="evidence" value="ECO:0007669"/>
    <property type="project" value="TreeGrafter"/>
</dbReference>
<reference evidence="7 8" key="1">
    <citation type="submission" date="2020-11" db="EMBL/GenBank/DDBJ databases">
        <title>Kefir isolates.</title>
        <authorList>
            <person name="Marcisauskas S."/>
            <person name="Kim Y."/>
            <person name="Blasche S."/>
        </authorList>
    </citation>
    <scope>NUCLEOTIDE SEQUENCE [LARGE SCALE GENOMIC DNA]</scope>
    <source>
        <strain evidence="7 8">KR</strain>
    </source>
</reference>
<feature type="binding site" evidence="4">
    <location>
        <position position="306"/>
    </location>
    <ligand>
        <name>Mn(2+)</name>
        <dbReference type="ChEBI" id="CHEBI:29035"/>
        <label>1</label>
    </ligand>
</feature>
<dbReference type="EMBL" id="PUHQ01000093">
    <property type="protein sequence ID" value="KAG0656687.1"/>
    <property type="molecule type" value="Genomic_DNA"/>
</dbReference>
<keyword evidence="2 4" id="KW-0479">Metal-binding</keyword>
<organism evidence="7 8">
    <name type="scientific">Rhodotorula mucilaginosa</name>
    <name type="common">Yeast</name>
    <name type="synonym">Rhodotorula rubra</name>
    <dbReference type="NCBI Taxonomy" id="5537"/>
    <lineage>
        <taxon>Eukaryota</taxon>
        <taxon>Fungi</taxon>
        <taxon>Dikarya</taxon>
        <taxon>Basidiomycota</taxon>
        <taxon>Pucciniomycotina</taxon>
        <taxon>Microbotryomycetes</taxon>
        <taxon>Sporidiobolales</taxon>
        <taxon>Sporidiobolaceae</taxon>
        <taxon>Rhodotorula</taxon>
    </lineage>
</organism>
<dbReference type="AlphaFoldDB" id="A0A9P6VV78"/>
<feature type="binding site" evidence="4">
    <location>
        <position position="208"/>
    </location>
    <ligand>
        <name>Mn(2+)</name>
        <dbReference type="ChEBI" id="CHEBI:29035"/>
        <label>1</label>
    </ligand>
</feature>
<dbReference type="Gene3D" id="3.40.800.10">
    <property type="entry name" value="Ureohydrolase domain"/>
    <property type="match status" value="1"/>
</dbReference>
<dbReference type="InterPro" id="IPR023696">
    <property type="entry name" value="Ureohydrolase_dom_sf"/>
</dbReference>
<evidence type="ECO:0000256" key="5">
    <source>
        <dbReference type="RuleBase" id="RU003684"/>
    </source>
</evidence>
<feature type="chain" id="PRO_5040476850" description="Agmatinase" evidence="6">
    <location>
        <begin position="22"/>
        <end position="414"/>
    </location>
</feature>
<keyword evidence="8" id="KW-1185">Reference proteome</keyword>
<feature type="signal peptide" evidence="6">
    <location>
        <begin position="1"/>
        <end position="21"/>
    </location>
</feature>
<evidence type="ECO:0000256" key="4">
    <source>
        <dbReference type="PIRSR" id="PIRSR036979-1"/>
    </source>
</evidence>
<dbReference type="PRINTS" id="PR00116">
    <property type="entry name" value="ARGINASE"/>
</dbReference>
<evidence type="ECO:0008006" key="9">
    <source>
        <dbReference type="Google" id="ProtNLM"/>
    </source>
</evidence>
<feature type="binding site" evidence="4">
    <location>
        <position position="308"/>
    </location>
    <ligand>
        <name>Mn(2+)</name>
        <dbReference type="ChEBI" id="CHEBI:29035"/>
        <label>1</label>
    </ligand>
</feature>
<sequence length="414" mass="44464">MRSVSVALAAAAAIGVAAAHAAHHDALPPSEEAWASKYGGSPDLSFSGITTFARTPHARCLDEPNSLADIVILGMPFDTSVSYRPGARFGPNAIRQGSRRMAKNRGYSIPWNFNPFMTGASIMDCGDVPISPYDNTLALDQIETAYTTLLSREVATDFTKEHGGTKSLALDGKEHPKIISLGGDHTIVLPILRSLAKVYGPVAVIHFDAHLDTWNGAMYTGALTPQSQVTHGSFFWKAATEGLISNTSSIHAGIRTRLSEFEDLTHDSEVGFKLLTTEDIDELKPSGIIKAIKERVGDMPVYLSLDIDVVDPSMAPATGTPESGGWTTRELKAILRGLSTLHLVGLDIVEVSPPFDTNAELTAMAAADLVQEFLGMLLKGKGPKGKEQWAPAVKQMVLHDEREEAADKAAHDEL</sequence>
<keyword evidence="3 5" id="KW-0378">Hydrolase</keyword>
<evidence type="ECO:0000313" key="7">
    <source>
        <dbReference type="EMBL" id="KAG0656687.1"/>
    </source>
</evidence>
<dbReference type="PROSITE" id="PS01053">
    <property type="entry name" value="ARGINASE_1"/>
    <property type="match status" value="1"/>
</dbReference>
<evidence type="ECO:0000256" key="1">
    <source>
        <dbReference type="ARBA" id="ARBA00009227"/>
    </source>
</evidence>
<dbReference type="SUPFAM" id="SSF52768">
    <property type="entry name" value="Arginase/deacetylase"/>
    <property type="match status" value="1"/>
</dbReference>
<dbReference type="PROSITE" id="PS51409">
    <property type="entry name" value="ARGINASE_2"/>
    <property type="match status" value="1"/>
</dbReference>
<feature type="binding site" evidence="4">
    <location>
        <position position="185"/>
    </location>
    <ligand>
        <name>Mn(2+)</name>
        <dbReference type="ChEBI" id="CHEBI:29035"/>
        <label>1</label>
    </ligand>
</feature>
<evidence type="ECO:0000256" key="3">
    <source>
        <dbReference type="ARBA" id="ARBA00022801"/>
    </source>
</evidence>
<name>A0A9P6VV78_RHOMI</name>
<feature type="binding site" evidence="4">
    <location>
        <position position="210"/>
    </location>
    <ligand>
        <name>Mn(2+)</name>
        <dbReference type="ChEBI" id="CHEBI:29035"/>
        <label>1</label>
    </ligand>
</feature>
<dbReference type="FunFam" id="3.40.800.10:FF:000014">
    <property type="entry name" value="Arginase family protein"/>
    <property type="match status" value="1"/>
</dbReference>
<dbReference type="PANTHER" id="PTHR11358">
    <property type="entry name" value="ARGINASE/AGMATINASE"/>
    <property type="match status" value="1"/>
</dbReference>
<comment type="caution">
    <text evidence="7">The sequence shown here is derived from an EMBL/GenBank/DDBJ whole genome shotgun (WGS) entry which is preliminary data.</text>
</comment>
<dbReference type="GO" id="GO:0046872">
    <property type="term" value="F:metal ion binding"/>
    <property type="evidence" value="ECO:0007669"/>
    <property type="project" value="UniProtKB-KW"/>
</dbReference>
<dbReference type="CDD" id="cd11592">
    <property type="entry name" value="Agmatinase_PAH"/>
    <property type="match status" value="1"/>
</dbReference>
<protein>
    <recommendedName>
        <fullName evidence="9">Agmatinase</fullName>
    </recommendedName>
</protein>
<comment type="cofactor">
    <cofactor evidence="4">
        <name>Mn(2+)</name>
        <dbReference type="ChEBI" id="CHEBI:29035"/>
    </cofactor>
    <text evidence="4">Binds 2 manganese ions per subunit.</text>
</comment>
<dbReference type="Proteomes" id="UP000777482">
    <property type="component" value="Unassembled WGS sequence"/>
</dbReference>
<proteinExistence type="inferred from homology"/>